<dbReference type="Pfam" id="PF01663">
    <property type="entry name" value="Phosphodiest"/>
    <property type="match status" value="1"/>
</dbReference>
<dbReference type="Gene3D" id="3.40.720.10">
    <property type="entry name" value="Alkaline Phosphatase, subunit A"/>
    <property type="match status" value="1"/>
</dbReference>
<sequence length="454" mass="51859">MRRTAVINIVALSARLIGPHTPNILAYARKQNQASYSPSFPALTCTSQSDILTGKKPSEHGIVANGWYNRDYSEVHFWKQSNHLVKAPKIWETLKKRDPEFTCAKLFWWYNMYSTADYTITPRPMYPADGRKVFDIYTQPMGMREEIKKDLGEFPFFTFWGPKAGIECSQWIAKSAMWTEEKQSPTLSLVYLPHLDYNLQRLGPKHPDIAKDLQAIDSVVGELIDFYEARGVQVILLSEYGITDVDTPIHINRALREKGWLNTKEELGLEQLDAGISQAFAVADHQIAHVYLNDSSIAHEVRETLLSLQGVDQVLDRNQQKDLGIDHERSGDFIAVANENAWFTYYYWLDDNKAPDFARTIDIHRKPGYDPVELFIDPKLKLPPARIAKFLLKKKLGFRALLDVIPLDASLVKGSHGCRPSNKQDWPVLISPLQAPENLESIDIHDLLLSHFEQ</sequence>
<dbReference type="CDD" id="cd16018">
    <property type="entry name" value="Enpp"/>
    <property type="match status" value="1"/>
</dbReference>
<dbReference type="GO" id="GO:0016787">
    <property type="term" value="F:hydrolase activity"/>
    <property type="evidence" value="ECO:0007669"/>
    <property type="project" value="UniProtKB-ARBA"/>
</dbReference>
<accession>A0A7X1E8D4</accession>
<keyword evidence="2" id="KW-1185">Reference proteome</keyword>
<dbReference type="AlphaFoldDB" id="A0A7X1E8D4"/>
<proteinExistence type="predicted"/>
<reference evidence="1 2" key="1">
    <citation type="submission" date="2020-07" db="EMBL/GenBank/DDBJ databases">
        <authorList>
            <person name="Feng X."/>
        </authorList>
    </citation>
    <scope>NUCLEOTIDE SEQUENCE [LARGE SCALE GENOMIC DNA]</scope>
    <source>
        <strain evidence="1 2">JCM23202</strain>
    </source>
</reference>
<dbReference type="EMBL" id="JACHVC010000008">
    <property type="protein sequence ID" value="MBC2606156.1"/>
    <property type="molecule type" value="Genomic_DNA"/>
</dbReference>
<dbReference type="InterPro" id="IPR017850">
    <property type="entry name" value="Alkaline_phosphatase_core_sf"/>
</dbReference>
<dbReference type="Proteomes" id="UP000526501">
    <property type="component" value="Unassembled WGS sequence"/>
</dbReference>
<protein>
    <submittedName>
        <fullName evidence="1">Alkaline phosphatase family protein</fullName>
    </submittedName>
</protein>
<organism evidence="1 2">
    <name type="scientific">Pelagicoccus albus</name>
    <dbReference type="NCBI Taxonomy" id="415222"/>
    <lineage>
        <taxon>Bacteria</taxon>
        <taxon>Pseudomonadati</taxon>
        <taxon>Verrucomicrobiota</taxon>
        <taxon>Opitutia</taxon>
        <taxon>Puniceicoccales</taxon>
        <taxon>Pelagicoccaceae</taxon>
        <taxon>Pelagicoccus</taxon>
    </lineage>
</organism>
<evidence type="ECO:0000313" key="2">
    <source>
        <dbReference type="Proteomes" id="UP000526501"/>
    </source>
</evidence>
<name>A0A7X1E8D4_9BACT</name>
<dbReference type="PANTHER" id="PTHR10151:SF120">
    <property type="entry name" value="BIS(5'-ADENOSYL)-TRIPHOSPHATASE"/>
    <property type="match status" value="1"/>
</dbReference>
<dbReference type="RefSeq" id="WP_185660047.1">
    <property type="nucleotide sequence ID" value="NZ_CAWPOO010000008.1"/>
</dbReference>
<dbReference type="PANTHER" id="PTHR10151">
    <property type="entry name" value="ECTONUCLEOTIDE PYROPHOSPHATASE/PHOSPHODIESTERASE"/>
    <property type="match status" value="1"/>
</dbReference>
<evidence type="ECO:0000313" key="1">
    <source>
        <dbReference type="EMBL" id="MBC2606156.1"/>
    </source>
</evidence>
<gene>
    <name evidence="1" type="ORF">H5P27_08865</name>
</gene>
<dbReference type="SUPFAM" id="SSF53649">
    <property type="entry name" value="Alkaline phosphatase-like"/>
    <property type="match status" value="1"/>
</dbReference>
<dbReference type="InterPro" id="IPR002591">
    <property type="entry name" value="Phosphodiest/P_Trfase"/>
</dbReference>
<comment type="caution">
    <text evidence="1">The sequence shown here is derived from an EMBL/GenBank/DDBJ whole genome shotgun (WGS) entry which is preliminary data.</text>
</comment>